<comment type="caution">
    <text evidence="2">The sequence shown here is derived from an EMBL/GenBank/DDBJ whole genome shotgun (WGS) entry which is preliminary data.</text>
</comment>
<keyword evidence="3" id="KW-1185">Reference proteome</keyword>
<evidence type="ECO:0000313" key="3">
    <source>
        <dbReference type="Proteomes" id="UP001556709"/>
    </source>
</evidence>
<evidence type="ECO:0000259" key="1">
    <source>
        <dbReference type="Pfam" id="PF01755"/>
    </source>
</evidence>
<dbReference type="InterPro" id="IPR002654">
    <property type="entry name" value="Glyco_trans_25"/>
</dbReference>
<gene>
    <name evidence="2" type="ORF">V6X73_09230</name>
</gene>
<dbReference type="EMBL" id="JBAKFM010000004">
    <property type="protein sequence ID" value="MEX0469907.1"/>
    <property type="molecule type" value="Genomic_DNA"/>
</dbReference>
<proteinExistence type="predicted"/>
<name>A0ABV3TE46_9GAMM</name>
<dbReference type="RefSeq" id="WP_367959654.1">
    <property type="nucleotide sequence ID" value="NZ_JBAKFK010000004.1"/>
</dbReference>
<accession>A0ABV3TE46</accession>
<dbReference type="CDD" id="cd06532">
    <property type="entry name" value="Glyco_transf_25"/>
    <property type="match status" value="1"/>
</dbReference>
<protein>
    <submittedName>
        <fullName evidence="2">Glycosyltransferase family 25 protein</fullName>
    </submittedName>
</protein>
<dbReference type="Pfam" id="PF01755">
    <property type="entry name" value="Glyco_transf_25"/>
    <property type="match status" value="1"/>
</dbReference>
<evidence type="ECO:0000313" key="2">
    <source>
        <dbReference type="EMBL" id="MEX0469907.1"/>
    </source>
</evidence>
<organism evidence="2 3">
    <name type="scientific">Spiribacter pallidus</name>
    <dbReference type="NCBI Taxonomy" id="1987936"/>
    <lineage>
        <taxon>Bacteria</taxon>
        <taxon>Pseudomonadati</taxon>
        <taxon>Pseudomonadota</taxon>
        <taxon>Gammaproteobacteria</taxon>
        <taxon>Chromatiales</taxon>
        <taxon>Ectothiorhodospiraceae</taxon>
        <taxon>Spiribacter</taxon>
    </lineage>
</organism>
<reference evidence="2 3" key="1">
    <citation type="submission" date="2024-02" db="EMBL/GenBank/DDBJ databases">
        <title>New especies of Spiribacter isolated from saline water.</title>
        <authorList>
            <person name="Leon M.J."/>
            <person name="De La Haba R."/>
            <person name="Sanchez-Porro C."/>
            <person name="Ventosa A."/>
        </authorList>
    </citation>
    <scope>NUCLEOTIDE SEQUENCE [LARGE SCALE GENOMIC DNA]</scope>
    <source>
        <strain evidence="3">ag22IC6-390</strain>
    </source>
</reference>
<sequence>MRLPNSQIHVISLQWATYRRHKTSAQMNAANLEFQYFNAISANQLSEEYWNAFNEKKFLLCNGRRHHINEIACFSSHRELWRICASGKENFFIFEDDFVFLDHPAETLTKVAQLPGSFGFVRLEGTRPKPAKRVPTNSDLEVIRYYKVPQRTTGYRLTPKAAENLLRKSRSMYLPVDVFIRNIHIHKVQIYGLKDPAITYSTKIVTSEIGDRGNLPRPKWAKITRAAYRTLGALRNGLQQISTAITMHEKRSRSDRCT</sequence>
<feature type="domain" description="Glycosyl transferase family 25" evidence="1">
    <location>
        <begin position="7"/>
        <end position="180"/>
    </location>
</feature>
<dbReference type="Proteomes" id="UP001556709">
    <property type="component" value="Unassembled WGS sequence"/>
</dbReference>